<accession>A0A3M7PAG9</accession>
<sequence length="190" mass="21859">MNILPSIKIKSQIWRANRAQPNWRRRLPVRQPCSQSYSIGPCRWRLRWCSDRVATRSLFSAWPVCPSLFFPKTCTNRHGGRPIVCAACAPFSSSTQRPALFSRSSSCRTTQNRCRPANWANCSTGSASRTSGPLSQLAWPPPWAVWAPAGFAWTEDWSRWSRFRCRCEFWRRPRLHWWPRGAACGSGTKD</sequence>
<proteinExistence type="predicted"/>
<comment type="caution">
    <text evidence="1">The sequence shown here is derived from an EMBL/GenBank/DDBJ whole genome shotgun (WGS) entry which is preliminary data.</text>
</comment>
<keyword evidence="2" id="KW-1185">Reference proteome</keyword>
<reference evidence="1 2" key="1">
    <citation type="journal article" date="2018" name="Sci. Rep.">
        <title>Genomic signatures of local adaptation to the degree of environmental predictability in rotifers.</title>
        <authorList>
            <person name="Franch-Gras L."/>
            <person name="Hahn C."/>
            <person name="Garcia-Roger E.M."/>
            <person name="Carmona M.J."/>
            <person name="Serra M."/>
            <person name="Gomez A."/>
        </authorList>
    </citation>
    <scope>NUCLEOTIDE SEQUENCE [LARGE SCALE GENOMIC DNA]</scope>
    <source>
        <strain evidence="1">HYR1</strain>
    </source>
</reference>
<gene>
    <name evidence="1" type="ORF">BpHYR1_050760</name>
</gene>
<dbReference type="Proteomes" id="UP000276133">
    <property type="component" value="Unassembled WGS sequence"/>
</dbReference>
<evidence type="ECO:0000313" key="1">
    <source>
        <dbReference type="EMBL" id="RMZ95717.1"/>
    </source>
</evidence>
<dbReference type="AlphaFoldDB" id="A0A3M7PAG9"/>
<dbReference type="EMBL" id="REGN01012348">
    <property type="protein sequence ID" value="RMZ95717.1"/>
    <property type="molecule type" value="Genomic_DNA"/>
</dbReference>
<protein>
    <submittedName>
        <fullName evidence="1">Uncharacterized protein</fullName>
    </submittedName>
</protein>
<name>A0A3M7PAG9_BRAPC</name>
<evidence type="ECO:0000313" key="2">
    <source>
        <dbReference type="Proteomes" id="UP000276133"/>
    </source>
</evidence>
<organism evidence="1 2">
    <name type="scientific">Brachionus plicatilis</name>
    <name type="common">Marine rotifer</name>
    <name type="synonym">Brachionus muelleri</name>
    <dbReference type="NCBI Taxonomy" id="10195"/>
    <lineage>
        <taxon>Eukaryota</taxon>
        <taxon>Metazoa</taxon>
        <taxon>Spiralia</taxon>
        <taxon>Gnathifera</taxon>
        <taxon>Rotifera</taxon>
        <taxon>Eurotatoria</taxon>
        <taxon>Monogononta</taxon>
        <taxon>Pseudotrocha</taxon>
        <taxon>Ploima</taxon>
        <taxon>Brachionidae</taxon>
        <taxon>Brachionus</taxon>
    </lineage>
</organism>